<feature type="compositionally biased region" description="Basic and acidic residues" evidence="7">
    <location>
        <begin position="360"/>
        <end position="375"/>
    </location>
</feature>
<keyword evidence="6" id="KW-0175">Coiled coil</keyword>
<keyword evidence="4" id="KW-0333">Golgi apparatus</keyword>
<dbReference type="SUPFAM" id="SSF46938">
    <property type="entry name" value="CRAL/TRIO N-terminal domain"/>
    <property type="match status" value="1"/>
</dbReference>
<comment type="subcellular location">
    <subcellularLocation>
        <location evidence="1">Cell membrane</location>
        <topology evidence="1">Peripheral membrane protein</topology>
    </subcellularLocation>
    <subcellularLocation>
        <location evidence="2">Golgi apparatus membrane</location>
        <topology evidence="2">Peripheral membrane protein</topology>
    </subcellularLocation>
</comment>
<dbReference type="GO" id="GO:0005886">
    <property type="term" value="C:plasma membrane"/>
    <property type="evidence" value="ECO:0007669"/>
    <property type="project" value="UniProtKB-SubCell"/>
</dbReference>
<feature type="compositionally biased region" description="Polar residues" evidence="7">
    <location>
        <begin position="387"/>
        <end position="399"/>
    </location>
</feature>
<keyword evidence="3" id="KW-0653">Protein transport</keyword>
<feature type="region of interest" description="Disordered" evidence="7">
    <location>
        <begin position="348"/>
        <end position="446"/>
    </location>
</feature>
<dbReference type="InterPro" id="IPR001251">
    <property type="entry name" value="CRAL-TRIO_dom"/>
</dbReference>
<dbReference type="GO" id="GO:0000139">
    <property type="term" value="C:Golgi membrane"/>
    <property type="evidence" value="ECO:0007669"/>
    <property type="project" value="UniProtKB-SubCell"/>
</dbReference>
<dbReference type="AlphaFoldDB" id="A0A8X8ZNX5"/>
<dbReference type="InterPro" id="IPR036273">
    <property type="entry name" value="CRAL/TRIO_N_dom_sf"/>
</dbReference>
<name>A0A8X8ZNX5_SALSN</name>
<dbReference type="InterPro" id="IPR051026">
    <property type="entry name" value="PI/PC_transfer"/>
</dbReference>
<evidence type="ECO:0000259" key="9">
    <source>
        <dbReference type="PROSITE" id="PS50191"/>
    </source>
</evidence>
<keyword evidence="11" id="KW-1185">Reference proteome</keyword>
<organism evidence="10">
    <name type="scientific">Salvia splendens</name>
    <name type="common">Scarlet sage</name>
    <dbReference type="NCBI Taxonomy" id="180675"/>
    <lineage>
        <taxon>Eukaryota</taxon>
        <taxon>Viridiplantae</taxon>
        <taxon>Streptophyta</taxon>
        <taxon>Embryophyta</taxon>
        <taxon>Tracheophyta</taxon>
        <taxon>Spermatophyta</taxon>
        <taxon>Magnoliopsida</taxon>
        <taxon>eudicotyledons</taxon>
        <taxon>Gunneridae</taxon>
        <taxon>Pentapetalae</taxon>
        <taxon>asterids</taxon>
        <taxon>lamiids</taxon>
        <taxon>Lamiales</taxon>
        <taxon>Lamiaceae</taxon>
        <taxon>Nepetoideae</taxon>
        <taxon>Mentheae</taxon>
        <taxon>Salviinae</taxon>
        <taxon>Salvia</taxon>
        <taxon>Salvia subgen. Calosphace</taxon>
        <taxon>core Calosphace</taxon>
    </lineage>
</organism>
<dbReference type="SMART" id="SM01100">
    <property type="entry name" value="CRAL_TRIO_N"/>
    <property type="match status" value="1"/>
</dbReference>
<feature type="domain" description="CRAL-TRIO" evidence="9">
    <location>
        <begin position="172"/>
        <end position="337"/>
    </location>
</feature>
<evidence type="ECO:0000313" key="11">
    <source>
        <dbReference type="Proteomes" id="UP000298416"/>
    </source>
</evidence>
<feature type="chain" id="PRO_5036483999" description="CRAL-TRIO domain-containing protein" evidence="8">
    <location>
        <begin position="33"/>
        <end position="633"/>
    </location>
</feature>
<evidence type="ECO:0000256" key="6">
    <source>
        <dbReference type="SAM" id="Coils"/>
    </source>
</evidence>
<comment type="caution">
    <text evidence="10">The sequence shown here is derived from an EMBL/GenBank/DDBJ whole genome shotgun (WGS) entry which is preliminary data.</text>
</comment>
<evidence type="ECO:0000256" key="1">
    <source>
        <dbReference type="ARBA" id="ARBA00004202"/>
    </source>
</evidence>
<reference evidence="10" key="1">
    <citation type="submission" date="2018-01" db="EMBL/GenBank/DDBJ databases">
        <authorList>
            <person name="Mao J.F."/>
        </authorList>
    </citation>
    <scope>NUCLEOTIDE SEQUENCE</scope>
    <source>
        <strain evidence="10">Huo1</strain>
        <tissue evidence="10">Leaf</tissue>
    </source>
</reference>
<dbReference type="CDD" id="cd00170">
    <property type="entry name" value="SEC14"/>
    <property type="match status" value="1"/>
</dbReference>
<evidence type="ECO:0000256" key="8">
    <source>
        <dbReference type="SAM" id="SignalP"/>
    </source>
</evidence>
<proteinExistence type="inferred from homology"/>
<dbReference type="GO" id="GO:0015031">
    <property type="term" value="P:protein transport"/>
    <property type="evidence" value="ECO:0007669"/>
    <property type="project" value="UniProtKB-KW"/>
</dbReference>
<keyword evidence="3" id="KW-0813">Transport</keyword>
<dbReference type="Gene3D" id="3.40.525.10">
    <property type="entry name" value="CRAL-TRIO lipid binding domain"/>
    <property type="match status" value="1"/>
</dbReference>
<dbReference type="InterPro" id="IPR036865">
    <property type="entry name" value="CRAL-TRIO_dom_sf"/>
</dbReference>
<dbReference type="Pfam" id="PF00650">
    <property type="entry name" value="CRAL_TRIO"/>
    <property type="match status" value="1"/>
</dbReference>
<keyword evidence="8" id="KW-0732">Signal</keyword>
<evidence type="ECO:0000256" key="2">
    <source>
        <dbReference type="ARBA" id="ARBA00004395"/>
    </source>
</evidence>
<dbReference type="SUPFAM" id="SSF52087">
    <property type="entry name" value="CRAL/TRIO domain"/>
    <property type="match status" value="1"/>
</dbReference>
<gene>
    <name evidence="10" type="ORF">SASPL_128858</name>
</gene>
<sequence length="633" mass="72422">MRVFVPFAICRFLVLSNLIKLLQPGCLEKVDADNLDDNKTRMGSLKKAAITASNKFRDSISRKGRRSSRVMSVVLEDEHDAEEAQSVDAFRQALILEELLPAKHDDFHMLLRFLKARKFDIEKSKQMWSDMLQWRKDFGSDTIMELNIDNAVIMIVRISISLRKRRWLNTTHKGITGLTRRAGRCTLKGSVWVDSTKLLQVTSMERYLKYHVQEFERTFIDKFPACSISVKKHIDQSTTILDVQGVGLKSFTKSARELVQSIQKIDGDNYPETLFQMYIINAGSGFRLLWNTVKSFLDPKTTSKIHVLGNKYQSKLLEVIDASELPEFLGGDVRLPLTRVAMVRNGDHKCAHRRSSSASADEKTISEDENGDKSKKSMSFDMKNESPRSTSSNDNATPPQQQQQQISPPDEEASSKYVVESHPYQPPQFHPYPQSRSQPEPAPQEQDQYVHMVENTIAAWPKGNKQQDSLMLVKEFFPGINSCKNPDGFSNQIFTGVLTFVMGVVTMVRMTRNMPRRLTDSTLYSSSMRGGDDMMKSREPVYETPEAGVSREDYLIMMKRMNELEEKMSIVCQKPPTMAPEKEEMLNSAITRIDALEQELQEAKKSLEQSLTQQEELLAYIEKKKKKKKFFAF</sequence>
<reference evidence="10" key="2">
    <citation type="submission" date="2020-08" db="EMBL/GenBank/DDBJ databases">
        <title>Plant Genome Project.</title>
        <authorList>
            <person name="Zhang R.-G."/>
        </authorList>
    </citation>
    <scope>NUCLEOTIDE SEQUENCE</scope>
    <source>
        <strain evidence="10">Huo1</strain>
        <tissue evidence="10">Leaf</tissue>
    </source>
</reference>
<feature type="coiled-coil region" evidence="6">
    <location>
        <begin position="579"/>
        <end position="624"/>
    </location>
</feature>
<dbReference type="EMBL" id="PNBA02000010">
    <property type="protein sequence ID" value="KAG6410789.1"/>
    <property type="molecule type" value="Genomic_DNA"/>
</dbReference>
<dbReference type="PROSITE" id="PS50191">
    <property type="entry name" value="CRAL_TRIO"/>
    <property type="match status" value="1"/>
</dbReference>
<dbReference type="InterPro" id="IPR011074">
    <property type="entry name" value="CRAL/TRIO_N_dom"/>
</dbReference>
<protein>
    <recommendedName>
        <fullName evidence="9">CRAL-TRIO domain-containing protein</fullName>
    </recommendedName>
</protein>
<dbReference type="PANTHER" id="PTHR45657">
    <property type="entry name" value="CRAL-TRIO DOMAIN-CONTAINING PROTEIN YKL091C-RELATED"/>
    <property type="match status" value="1"/>
</dbReference>
<evidence type="ECO:0000256" key="4">
    <source>
        <dbReference type="ARBA" id="ARBA00023034"/>
    </source>
</evidence>
<dbReference type="Proteomes" id="UP000298416">
    <property type="component" value="Unassembled WGS sequence"/>
</dbReference>
<evidence type="ECO:0000256" key="3">
    <source>
        <dbReference type="ARBA" id="ARBA00022927"/>
    </source>
</evidence>
<evidence type="ECO:0000313" key="10">
    <source>
        <dbReference type="EMBL" id="KAG6410789.1"/>
    </source>
</evidence>
<accession>A0A8X8ZNX5</accession>
<evidence type="ECO:0000256" key="5">
    <source>
        <dbReference type="ARBA" id="ARBA00038020"/>
    </source>
</evidence>
<dbReference type="PANTHER" id="PTHR45657:SF29">
    <property type="entry name" value="PHOSPHATIDYLINOSITOL_PHOSPHATIDYLCHOLINE TRANSFER PROTEIN SFH12"/>
    <property type="match status" value="1"/>
</dbReference>
<feature type="signal peptide" evidence="8">
    <location>
        <begin position="1"/>
        <end position="32"/>
    </location>
</feature>
<comment type="similarity">
    <text evidence="5">Belongs to the SFH family.</text>
</comment>
<dbReference type="SMART" id="SM00516">
    <property type="entry name" value="SEC14"/>
    <property type="match status" value="1"/>
</dbReference>
<dbReference type="Pfam" id="PF03765">
    <property type="entry name" value="CRAL_TRIO_N"/>
    <property type="match status" value="1"/>
</dbReference>
<evidence type="ECO:0000256" key="7">
    <source>
        <dbReference type="SAM" id="MobiDB-lite"/>
    </source>
</evidence>